<keyword evidence="2" id="KW-1185">Reference proteome</keyword>
<protein>
    <submittedName>
        <fullName evidence="1">Wall-associated proteinase</fullName>
    </submittedName>
</protein>
<evidence type="ECO:0000313" key="2">
    <source>
        <dbReference type="Proteomes" id="UP001390339"/>
    </source>
</evidence>
<proteinExistence type="predicted"/>
<dbReference type="EMBL" id="JAPCWZ010000009">
    <property type="protein sequence ID" value="KAK8851147.1"/>
    <property type="molecule type" value="Genomic_DNA"/>
</dbReference>
<organism evidence="1 2">
    <name type="scientific">Apiospora arundinis</name>
    <dbReference type="NCBI Taxonomy" id="335852"/>
    <lineage>
        <taxon>Eukaryota</taxon>
        <taxon>Fungi</taxon>
        <taxon>Dikarya</taxon>
        <taxon>Ascomycota</taxon>
        <taxon>Pezizomycotina</taxon>
        <taxon>Sordariomycetes</taxon>
        <taxon>Xylariomycetidae</taxon>
        <taxon>Amphisphaeriales</taxon>
        <taxon>Apiosporaceae</taxon>
        <taxon>Apiospora</taxon>
    </lineage>
</organism>
<accession>A0ABR2HPY3</accession>
<sequence length="290" mass="31627">MPAVTAIVNQAVPDGKSINLFYNTEKAQLAVAYKSGTDGDDPDTAAWAADATDYPGHIFNPSTIASDYYRGNQLVIAITEPKGDNGCKPVGNQISLISPVYKKLAATSLPNKTVSMCSSGHSAWVYYLDGTAKGQTRLKEYNIETGNVATFLQNQDVGLNCSLAAWYNPTTKERLVIYQEMEEGHLKEFNAVTKQAWDIDGTGDAKDLTTVAISYAKGKTYLYYTDSKNNVRRVIKDQAGWGNPRTVSGLPKVGVSQMTVAASNEYNHLFYVSAEDTNPGSFQHARDPLQ</sequence>
<dbReference type="Proteomes" id="UP001390339">
    <property type="component" value="Unassembled WGS sequence"/>
</dbReference>
<comment type="caution">
    <text evidence="1">The sequence shown here is derived from an EMBL/GenBank/DDBJ whole genome shotgun (WGS) entry which is preliminary data.</text>
</comment>
<gene>
    <name evidence="1" type="ORF">PGQ11_013626</name>
</gene>
<dbReference type="Gene3D" id="2.120.10.70">
    <property type="entry name" value="Fucose-specific lectin"/>
    <property type="match status" value="1"/>
</dbReference>
<reference evidence="1 2" key="1">
    <citation type="journal article" date="2024" name="IMA Fungus">
        <title>Apiospora arundinis, a panoply of carbohydrate-active enzymes and secondary metabolites.</title>
        <authorList>
            <person name="Sorensen T."/>
            <person name="Petersen C."/>
            <person name="Muurmann A.T."/>
            <person name="Christiansen J.V."/>
            <person name="Brundto M.L."/>
            <person name="Overgaard C.K."/>
            <person name="Boysen A.T."/>
            <person name="Wollenberg R.D."/>
            <person name="Larsen T.O."/>
            <person name="Sorensen J.L."/>
            <person name="Nielsen K.L."/>
            <person name="Sondergaard T.E."/>
        </authorList>
    </citation>
    <scope>NUCLEOTIDE SEQUENCE [LARGE SCALE GENOMIC DNA]</scope>
    <source>
        <strain evidence="1 2">AAU 773</strain>
    </source>
</reference>
<name>A0ABR2HPY3_9PEZI</name>
<dbReference type="SUPFAM" id="SSF89372">
    <property type="entry name" value="Fucose-specific lectin"/>
    <property type="match status" value="1"/>
</dbReference>
<evidence type="ECO:0000313" key="1">
    <source>
        <dbReference type="EMBL" id="KAK8851147.1"/>
    </source>
</evidence>